<reference evidence="1 2" key="1">
    <citation type="submission" date="2014-05" db="EMBL/GenBank/DDBJ databases">
        <title>Draft genome sequence of a rare smut relative, Tilletiaria anomala UBC 951.</title>
        <authorList>
            <consortium name="DOE Joint Genome Institute"/>
            <person name="Toome M."/>
            <person name="Kuo A."/>
            <person name="Henrissat B."/>
            <person name="Lipzen A."/>
            <person name="Tritt A."/>
            <person name="Yoshinaga Y."/>
            <person name="Zane M."/>
            <person name="Barry K."/>
            <person name="Grigoriev I.V."/>
            <person name="Spatafora J.W."/>
            <person name="Aimea M.C."/>
        </authorList>
    </citation>
    <scope>NUCLEOTIDE SEQUENCE [LARGE SCALE GENOMIC DNA]</scope>
    <source>
        <strain evidence="1 2">UBC 951</strain>
    </source>
</reference>
<gene>
    <name evidence="1" type="ORF">K437DRAFT_263658</name>
</gene>
<comment type="caution">
    <text evidence="1">The sequence shown here is derived from an EMBL/GenBank/DDBJ whole genome shotgun (WGS) entry which is preliminary data.</text>
</comment>
<dbReference type="Proteomes" id="UP000027361">
    <property type="component" value="Unassembled WGS sequence"/>
</dbReference>
<dbReference type="RefSeq" id="XP_013242174.1">
    <property type="nucleotide sequence ID" value="XM_013386720.1"/>
</dbReference>
<protein>
    <submittedName>
        <fullName evidence="1">Uncharacterized protein</fullName>
    </submittedName>
</protein>
<dbReference type="EMBL" id="JMSN01000066">
    <property type="protein sequence ID" value="KDN42840.1"/>
    <property type="molecule type" value="Genomic_DNA"/>
</dbReference>
<evidence type="ECO:0000313" key="1">
    <source>
        <dbReference type="EMBL" id="KDN42840.1"/>
    </source>
</evidence>
<dbReference type="GeneID" id="25265682"/>
<dbReference type="AlphaFoldDB" id="A0A066VWF8"/>
<evidence type="ECO:0000313" key="2">
    <source>
        <dbReference type="Proteomes" id="UP000027361"/>
    </source>
</evidence>
<keyword evidence="2" id="KW-1185">Reference proteome</keyword>
<dbReference type="InParanoid" id="A0A066VWF8"/>
<dbReference type="HOGENOM" id="CLU_2135272_0_0_1"/>
<organism evidence="1 2">
    <name type="scientific">Tilletiaria anomala (strain ATCC 24038 / CBS 436.72 / UBC 951)</name>
    <dbReference type="NCBI Taxonomy" id="1037660"/>
    <lineage>
        <taxon>Eukaryota</taxon>
        <taxon>Fungi</taxon>
        <taxon>Dikarya</taxon>
        <taxon>Basidiomycota</taxon>
        <taxon>Ustilaginomycotina</taxon>
        <taxon>Exobasidiomycetes</taxon>
        <taxon>Georgefischeriales</taxon>
        <taxon>Tilletiariaceae</taxon>
        <taxon>Tilletiaria</taxon>
    </lineage>
</organism>
<accession>A0A066VWF8</accession>
<sequence length="113" mass="12500">MQHYSGKNFANVAKPARQLAASYSASILCMVNIFAPPRRSNTAVTNKINDSAFMKLTNDDIMKAASKGDYESHCVKTDKGNDVSIYLNTALEFQDARWDFNIVSEVRFGEVAG</sequence>
<name>A0A066VWF8_TILAU</name>
<proteinExistence type="predicted"/>